<dbReference type="EMBL" id="CP154878">
    <property type="protein sequence ID" value="XBG95433.1"/>
    <property type="molecule type" value="Genomic_DNA"/>
</dbReference>
<dbReference type="PANTHER" id="PTHR47053">
    <property type="entry name" value="MUREIN DD-ENDOPEPTIDASE MEPH-RELATED"/>
    <property type="match status" value="1"/>
</dbReference>
<dbReference type="PROSITE" id="PS51935">
    <property type="entry name" value="NLPC_P60"/>
    <property type="match status" value="1"/>
</dbReference>
<evidence type="ECO:0000256" key="1">
    <source>
        <dbReference type="ARBA" id="ARBA00007074"/>
    </source>
</evidence>
<dbReference type="CDD" id="cd00118">
    <property type="entry name" value="LysM"/>
    <property type="match status" value="1"/>
</dbReference>
<dbReference type="SUPFAM" id="SSF54001">
    <property type="entry name" value="Cysteine proteinases"/>
    <property type="match status" value="1"/>
</dbReference>
<dbReference type="InterPro" id="IPR036779">
    <property type="entry name" value="LysM_dom_sf"/>
</dbReference>
<proteinExistence type="inferred from homology"/>
<keyword evidence="4" id="KW-0677">Repeat</keyword>
<evidence type="ECO:0000313" key="11">
    <source>
        <dbReference type="EMBL" id="XBG95433.1"/>
    </source>
</evidence>
<dbReference type="PANTHER" id="PTHR47053:SF1">
    <property type="entry name" value="MUREIN DD-ENDOPEPTIDASE MEPH-RELATED"/>
    <property type="match status" value="1"/>
</dbReference>
<evidence type="ECO:0000259" key="10">
    <source>
        <dbReference type="PROSITE" id="PS51935"/>
    </source>
</evidence>
<feature type="compositionally biased region" description="Polar residues" evidence="7">
    <location>
        <begin position="79"/>
        <end position="91"/>
    </location>
</feature>
<dbReference type="Pfam" id="PF00877">
    <property type="entry name" value="NLPC_P60"/>
    <property type="match status" value="1"/>
</dbReference>
<dbReference type="PROSITE" id="PS51782">
    <property type="entry name" value="LYSM"/>
    <property type="match status" value="1"/>
</dbReference>
<dbReference type="InterPro" id="IPR051202">
    <property type="entry name" value="Peptidase_C40"/>
</dbReference>
<accession>A0AAU7C2S2</accession>
<organism evidence="11">
    <name type="scientific">Limosilactobacillus allomucosae</name>
    <dbReference type="NCBI Taxonomy" id="3142938"/>
    <lineage>
        <taxon>Bacteria</taxon>
        <taxon>Bacillati</taxon>
        <taxon>Bacillota</taxon>
        <taxon>Bacilli</taxon>
        <taxon>Lactobacillales</taxon>
        <taxon>Lactobacillaceae</taxon>
        <taxon>Limosilactobacillus</taxon>
    </lineage>
</organism>
<keyword evidence="6" id="KW-0788">Thiol protease</keyword>
<evidence type="ECO:0000256" key="4">
    <source>
        <dbReference type="ARBA" id="ARBA00022737"/>
    </source>
</evidence>
<keyword evidence="5" id="KW-0378">Hydrolase</keyword>
<feature type="domain" description="NlpC/P60" evidence="10">
    <location>
        <begin position="246"/>
        <end position="362"/>
    </location>
</feature>
<feature type="region of interest" description="Disordered" evidence="7">
    <location>
        <begin position="137"/>
        <end position="205"/>
    </location>
</feature>
<dbReference type="InterPro" id="IPR018392">
    <property type="entry name" value="LysM"/>
</dbReference>
<evidence type="ECO:0000256" key="2">
    <source>
        <dbReference type="ARBA" id="ARBA00022670"/>
    </source>
</evidence>
<evidence type="ECO:0000256" key="7">
    <source>
        <dbReference type="SAM" id="MobiDB-lite"/>
    </source>
</evidence>
<dbReference type="GO" id="GO:0006508">
    <property type="term" value="P:proteolysis"/>
    <property type="evidence" value="ECO:0007669"/>
    <property type="project" value="UniProtKB-KW"/>
</dbReference>
<evidence type="ECO:0000259" key="9">
    <source>
        <dbReference type="PROSITE" id="PS51782"/>
    </source>
</evidence>
<feature type="signal peptide" evidence="8">
    <location>
        <begin position="1"/>
        <end position="31"/>
    </location>
</feature>
<comment type="similarity">
    <text evidence="1">Belongs to the peptidase C40 family.</text>
</comment>
<dbReference type="RefSeq" id="WP_347953852.1">
    <property type="nucleotide sequence ID" value="NZ_CP154878.1"/>
</dbReference>
<reference evidence="11" key="1">
    <citation type="submission" date="2024-04" db="EMBL/GenBank/DDBJ databases">
        <title>Limosilactobacillus allomucosae sp. nov., a novel species isolated from wild boar faecal samples as a potential probiotics for domestic pigs.</title>
        <authorList>
            <person name="Chen B."/>
        </authorList>
    </citation>
    <scope>NUCLEOTIDE SEQUENCE</scope>
    <source>
        <strain evidence="11">WILCCON 0051</strain>
    </source>
</reference>
<dbReference type="InterPro" id="IPR038765">
    <property type="entry name" value="Papain-like_cys_pep_sf"/>
</dbReference>
<dbReference type="AlphaFoldDB" id="A0AAU7C2S2"/>
<evidence type="ECO:0000256" key="5">
    <source>
        <dbReference type="ARBA" id="ARBA00022801"/>
    </source>
</evidence>
<dbReference type="Pfam" id="PF01476">
    <property type="entry name" value="LysM"/>
    <property type="match status" value="1"/>
</dbReference>
<keyword evidence="2" id="KW-0645">Protease</keyword>
<dbReference type="Gene3D" id="3.90.1720.10">
    <property type="entry name" value="endopeptidase domain like (from Nostoc punctiforme)"/>
    <property type="match status" value="1"/>
</dbReference>
<dbReference type="KEGG" id="lalo:ABC765_10380"/>
<name>A0AAU7C2S2_9LACO</name>
<feature type="chain" id="PRO_5043817626" evidence="8">
    <location>
        <begin position="32"/>
        <end position="362"/>
    </location>
</feature>
<protein>
    <submittedName>
        <fullName evidence="11">NlpC/P60 family protein</fullName>
    </submittedName>
</protein>
<dbReference type="SUPFAM" id="SSF54106">
    <property type="entry name" value="LysM domain"/>
    <property type="match status" value="1"/>
</dbReference>
<sequence>MITIKKKAAKALIAAVGAAGAMTAAQTTAHADTTVTVASGDTIWAYAQQYKTTVSSIVSANSLSNPDLIFPGQRITIPETTINRQKNSQRQTTKTTTASSTAGSVSASVFADSSTSSSSAAIASSALDTASQAAASTTVSDASTDTETTSTVSAQSADSESVQSASSASETATAATDSTEATTAATTTATTAAATTESAASTASSATYESNSAAANAAMANYTITYGLTDAASASASTTSTASTSHVAAGQGLATAQSMIGVPYVWGGNTPSGFDCSGLVQYSYGLSSSYRTTTQQATLGTHYYDVENAPAGALYFWGTDSAPYHVAIAEGNGNYIQAPTPGQNVQEGNIQYYRPNYYIVMQ</sequence>
<evidence type="ECO:0000256" key="8">
    <source>
        <dbReference type="SAM" id="SignalP"/>
    </source>
</evidence>
<gene>
    <name evidence="11" type="ORF">ABC765_10380</name>
</gene>
<dbReference type="SMART" id="SM00257">
    <property type="entry name" value="LysM"/>
    <property type="match status" value="1"/>
</dbReference>
<evidence type="ECO:0000256" key="6">
    <source>
        <dbReference type="ARBA" id="ARBA00022807"/>
    </source>
</evidence>
<feature type="region of interest" description="Disordered" evidence="7">
    <location>
        <begin position="79"/>
        <end position="99"/>
    </location>
</feature>
<dbReference type="GO" id="GO:0008234">
    <property type="term" value="F:cysteine-type peptidase activity"/>
    <property type="evidence" value="ECO:0007669"/>
    <property type="project" value="UniProtKB-KW"/>
</dbReference>
<feature type="domain" description="LysM" evidence="9">
    <location>
        <begin position="33"/>
        <end position="77"/>
    </location>
</feature>
<dbReference type="Gene3D" id="3.10.350.10">
    <property type="entry name" value="LysM domain"/>
    <property type="match status" value="1"/>
</dbReference>
<keyword evidence="3 8" id="KW-0732">Signal</keyword>
<dbReference type="InterPro" id="IPR000064">
    <property type="entry name" value="NLP_P60_dom"/>
</dbReference>
<evidence type="ECO:0000256" key="3">
    <source>
        <dbReference type="ARBA" id="ARBA00022729"/>
    </source>
</evidence>